<evidence type="ECO:0000256" key="1">
    <source>
        <dbReference type="SAM" id="Phobius"/>
    </source>
</evidence>
<organism evidence="2 3">
    <name type="scientific">Marinobacter xestospongiae</name>
    <dbReference type="NCBI Taxonomy" id="994319"/>
    <lineage>
        <taxon>Bacteria</taxon>
        <taxon>Pseudomonadati</taxon>
        <taxon>Pseudomonadota</taxon>
        <taxon>Gammaproteobacteria</taxon>
        <taxon>Pseudomonadales</taxon>
        <taxon>Marinobacteraceae</taxon>
        <taxon>Marinobacter</taxon>
    </lineage>
</organism>
<keyword evidence="3" id="KW-1185">Reference proteome</keyword>
<protein>
    <recommendedName>
        <fullName evidence="4">MFS transporter, DHA2 family, multidrug resistance protein</fullName>
    </recommendedName>
</protein>
<evidence type="ECO:0008006" key="4">
    <source>
        <dbReference type="Google" id="ProtNLM"/>
    </source>
</evidence>
<keyword evidence="1" id="KW-1133">Transmembrane helix</keyword>
<accession>A0ABU3VVG0</accession>
<keyword evidence="1" id="KW-0812">Transmembrane</keyword>
<feature type="transmembrane region" description="Helical" evidence="1">
    <location>
        <begin position="30"/>
        <end position="50"/>
    </location>
</feature>
<comment type="caution">
    <text evidence="2">The sequence shown here is derived from an EMBL/GenBank/DDBJ whole genome shotgun (WGS) entry which is preliminary data.</text>
</comment>
<proteinExistence type="predicted"/>
<gene>
    <name evidence="2" type="ORF">RYS15_03390</name>
</gene>
<reference evidence="2 3" key="1">
    <citation type="submission" date="2023-10" db="EMBL/GenBank/DDBJ databases">
        <title>Characteristics and mechanism of a salt-tolerant marine origin heterotrophic nitrifying- aerobic denitrifying bacteria Marinobacter xestospongiae HN1.</title>
        <authorList>
            <person name="Qi R."/>
        </authorList>
    </citation>
    <scope>NUCLEOTIDE SEQUENCE [LARGE SCALE GENOMIC DNA]</scope>
    <source>
        <strain evidence="2 3">HN1</strain>
    </source>
</reference>
<dbReference type="EMBL" id="JAWIIJ010000002">
    <property type="protein sequence ID" value="MDV2077706.1"/>
    <property type="molecule type" value="Genomic_DNA"/>
</dbReference>
<keyword evidence="1" id="KW-0472">Membrane</keyword>
<sequence>MARDAVARQVVPDAPIALESVLRSAMAGGFQLAMAVAGLACVTAMVLVIWSPARAAVDPAEVLS</sequence>
<name>A0ABU3VVG0_9GAMM</name>
<dbReference type="RefSeq" id="WP_316972593.1">
    <property type="nucleotide sequence ID" value="NZ_JAWIIJ010000002.1"/>
</dbReference>
<evidence type="ECO:0000313" key="3">
    <source>
        <dbReference type="Proteomes" id="UP001269819"/>
    </source>
</evidence>
<evidence type="ECO:0000313" key="2">
    <source>
        <dbReference type="EMBL" id="MDV2077706.1"/>
    </source>
</evidence>
<dbReference type="Proteomes" id="UP001269819">
    <property type="component" value="Unassembled WGS sequence"/>
</dbReference>